<reference evidence="3" key="1">
    <citation type="submission" date="2020-08" db="EMBL/GenBank/DDBJ databases">
        <title>Genome public.</title>
        <authorList>
            <person name="Liu C."/>
            <person name="Sun Q."/>
        </authorList>
    </citation>
    <scope>NUCLEOTIDE SEQUENCE</scope>
    <source>
        <strain evidence="3">NSJ-28</strain>
    </source>
</reference>
<dbReference type="InterPro" id="IPR010724">
    <property type="entry name" value="RepA_N"/>
</dbReference>
<feature type="region of interest" description="Disordered" evidence="1">
    <location>
        <begin position="151"/>
        <end position="180"/>
    </location>
</feature>
<feature type="domain" description="Replication initiator A N-terminal" evidence="2">
    <location>
        <begin position="27"/>
        <end position="99"/>
    </location>
</feature>
<dbReference type="RefSeq" id="WP_186950388.1">
    <property type="nucleotide sequence ID" value="NZ_JACOPL010000024.1"/>
</dbReference>
<keyword evidence="4" id="KW-1185">Reference proteome</keyword>
<dbReference type="Proteomes" id="UP000606499">
    <property type="component" value="Unassembled WGS sequence"/>
</dbReference>
<accession>A0A923RZW7</accession>
<protein>
    <submittedName>
        <fullName evidence="3">Replication initiator protein A</fullName>
    </submittedName>
</protein>
<feature type="compositionally biased region" description="Basic and acidic residues" evidence="1">
    <location>
        <begin position="221"/>
        <end position="236"/>
    </location>
</feature>
<name>A0A923RZW7_9FIRM</name>
<dbReference type="EMBL" id="JACOPL010000024">
    <property type="protein sequence ID" value="MBC5726690.1"/>
    <property type="molecule type" value="Genomic_DNA"/>
</dbReference>
<organism evidence="3 4">
    <name type="scientific">Agathobaculum faecis</name>
    <dbReference type="NCBI Taxonomy" id="2763013"/>
    <lineage>
        <taxon>Bacteria</taxon>
        <taxon>Bacillati</taxon>
        <taxon>Bacillota</taxon>
        <taxon>Clostridia</taxon>
        <taxon>Eubacteriales</taxon>
        <taxon>Butyricicoccaceae</taxon>
        <taxon>Agathobaculum</taxon>
    </lineage>
</organism>
<dbReference type="Pfam" id="PF06970">
    <property type="entry name" value="RepA_N"/>
    <property type="match status" value="1"/>
</dbReference>
<dbReference type="AlphaFoldDB" id="A0A923RZW7"/>
<evidence type="ECO:0000313" key="4">
    <source>
        <dbReference type="Proteomes" id="UP000606499"/>
    </source>
</evidence>
<gene>
    <name evidence="3" type="ORF">H8S45_14655</name>
</gene>
<proteinExistence type="predicted"/>
<evidence type="ECO:0000259" key="2">
    <source>
        <dbReference type="Pfam" id="PF06970"/>
    </source>
</evidence>
<sequence length="366" mass="41877">MKKNIAAEDRPDFTLMKLSGAISYFHMQMPRWLFCDPRYMDMGLENKVAYTFLLNRYQLSRRNGWVNRHGEVYIIYTREDLARELQVSYRKAIACFKELADRRLVWEQRQGRGMPNRIFLAEVALDEKATYGYDCAPFCAEIRPAEMAVLEEDNETPDTAEPAVEQPDMPEGQLDTDKNTSERPAEIAVLDMPNPQVLTCQNGSSRSAETAVLDLQKPHTSKKEKSKKEKSKKEYRDTDDELPTVPRAGAEDGRGAIAAILQRCALSRYAPEEATVFRDAVSWLYYCGRLQLGACTYPRGYVRDTLQRLNADVLDEALYRLRRNENEALSNTLVYTAKVIFSTIVEMGSEALLDPVLNQVQRRMAI</sequence>
<evidence type="ECO:0000313" key="3">
    <source>
        <dbReference type="EMBL" id="MBC5726690.1"/>
    </source>
</evidence>
<feature type="region of interest" description="Disordered" evidence="1">
    <location>
        <begin position="208"/>
        <end position="249"/>
    </location>
</feature>
<comment type="caution">
    <text evidence="3">The sequence shown here is derived from an EMBL/GenBank/DDBJ whole genome shotgun (WGS) entry which is preliminary data.</text>
</comment>
<evidence type="ECO:0000256" key="1">
    <source>
        <dbReference type="SAM" id="MobiDB-lite"/>
    </source>
</evidence>